<reference evidence="2 3" key="1">
    <citation type="submission" date="2024-10" db="EMBL/GenBank/DDBJ databases">
        <title>The Natural Products Discovery Center: Release of the First 8490 Sequenced Strains for Exploring Actinobacteria Biosynthetic Diversity.</title>
        <authorList>
            <person name="Kalkreuter E."/>
            <person name="Kautsar S.A."/>
            <person name="Yang D."/>
            <person name="Bader C.D."/>
            <person name="Teijaro C.N."/>
            <person name="Fluegel L."/>
            <person name="Davis C.M."/>
            <person name="Simpson J.R."/>
            <person name="Lauterbach L."/>
            <person name="Steele A.D."/>
            <person name="Gui C."/>
            <person name="Meng S."/>
            <person name="Li G."/>
            <person name="Viehrig K."/>
            <person name="Ye F."/>
            <person name="Su P."/>
            <person name="Kiefer A.F."/>
            <person name="Nichols A."/>
            <person name="Cepeda A.J."/>
            <person name="Yan W."/>
            <person name="Fan B."/>
            <person name="Jiang Y."/>
            <person name="Adhikari A."/>
            <person name="Zheng C.-J."/>
            <person name="Schuster L."/>
            <person name="Cowan T.M."/>
            <person name="Smanski M.J."/>
            <person name="Chevrette M.G."/>
            <person name="De Carvalho L.P.S."/>
            <person name="Shen B."/>
        </authorList>
    </citation>
    <scope>NUCLEOTIDE SEQUENCE [LARGE SCALE GENOMIC DNA]</scope>
    <source>
        <strain evidence="2 3">NPDC004119</strain>
    </source>
</reference>
<feature type="region of interest" description="Disordered" evidence="1">
    <location>
        <begin position="1"/>
        <end position="20"/>
    </location>
</feature>
<evidence type="ECO:0000313" key="3">
    <source>
        <dbReference type="Proteomes" id="UP001601442"/>
    </source>
</evidence>
<evidence type="ECO:0000256" key="1">
    <source>
        <dbReference type="SAM" id="MobiDB-lite"/>
    </source>
</evidence>
<comment type="caution">
    <text evidence="2">The sequence shown here is derived from an EMBL/GenBank/DDBJ whole genome shotgun (WGS) entry which is preliminary data.</text>
</comment>
<evidence type="ECO:0008006" key="4">
    <source>
        <dbReference type="Google" id="ProtNLM"/>
    </source>
</evidence>
<dbReference type="SUPFAM" id="SSF53335">
    <property type="entry name" value="S-adenosyl-L-methionine-dependent methyltransferases"/>
    <property type="match status" value="1"/>
</dbReference>
<evidence type="ECO:0000313" key="2">
    <source>
        <dbReference type="EMBL" id="MFF0497627.1"/>
    </source>
</evidence>
<gene>
    <name evidence="2" type="ORF">ACFYU5_14545</name>
</gene>
<protein>
    <recommendedName>
        <fullName evidence="4">Class I SAM-dependent methyltransferase</fullName>
    </recommendedName>
</protein>
<dbReference type="InterPro" id="IPR029063">
    <property type="entry name" value="SAM-dependent_MTases_sf"/>
</dbReference>
<proteinExistence type="predicted"/>
<organism evidence="2 3">
    <name type="scientific">Nocardia aobensis</name>
    <dbReference type="NCBI Taxonomy" id="257277"/>
    <lineage>
        <taxon>Bacteria</taxon>
        <taxon>Bacillati</taxon>
        <taxon>Actinomycetota</taxon>
        <taxon>Actinomycetes</taxon>
        <taxon>Mycobacteriales</taxon>
        <taxon>Nocardiaceae</taxon>
        <taxon>Nocardia</taxon>
    </lineage>
</organism>
<name>A0ABW6P2J4_9NOCA</name>
<dbReference type="EMBL" id="JBIAMT010000002">
    <property type="protein sequence ID" value="MFF0497627.1"/>
    <property type="molecule type" value="Genomic_DNA"/>
</dbReference>
<dbReference type="RefSeq" id="WP_387394298.1">
    <property type="nucleotide sequence ID" value="NZ_JBIAMT010000002.1"/>
</dbReference>
<sequence length="488" mass="54270">MSGAKATGTNPGDRSRSSAEKFPCTFSVQEEPMTPVNTFAHQQKSNAGYLDIAANDHGDEKGALVHHALTRLQTADPDLVEIGPGGGAAVRYLASRLTADSRARLTLIEAPGVTSHSLGEAMEAFAAVGTCHLVQGWAKDLSTLITDPVDVISASALMHEVYSYGGAYTGLHTMMRVLPTVIRRYGFFVYRDVYAVDAPTLHERVVHCYSSQSWLQFLRMFVPHYLVEGAHPYHHHDDEVVARQNSRIVPVAELDTHVCAVIEAPVGVFREVQRHYITLRDHVWRSGILGFKPILDGDLSMDWVDFRSGHKRVHYTLTDSEMVSPHPAALLAVSERYSDHYVIDGDIFDAVTDAALMAFLSGAELADSRCEPTWRGWLAREGHETYAYLTADDLLTAFAVNSLEGRPDQDTVLMPVSVEDVFTRDRLYYNRFLAKRLANPLVDAKQLILFQNIPTHDTHTMQRALATLQQLCSKPNVARLHTAIHWKG</sequence>
<accession>A0ABW6P2J4</accession>
<keyword evidence="3" id="KW-1185">Reference proteome</keyword>
<dbReference type="Proteomes" id="UP001601442">
    <property type="component" value="Unassembled WGS sequence"/>
</dbReference>